<protein>
    <submittedName>
        <fullName evidence="1">Uncharacterized protein</fullName>
    </submittedName>
</protein>
<sequence>MGQAHRLEQGAVDGDHAAGRHRQREADLLLQREWILVTQMPVPLQFDPILPIVCTPTVGAQTIDSEAVMAKSRFAQWFRNTFHDWMFRSLIGPAQTQNAVQGCDQSAREQWKRDLAARKRYTQEQRERRRQERSIS</sequence>
<accession>A0A919NW41</accession>
<name>A0A919NW41_9ACTN</name>
<keyword evidence="2" id="KW-1185">Reference proteome</keyword>
<dbReference type="AlphaFoldDB" id="A0A919NW41"/>
<dbReference type="Proteomes" id="UP000623608">
    <property type="component" value="Unassembled WGS sequence"/>
</dbReference>
<proteinExistence type="predicted"/>
<reference evidence="1" key="1">
    <citation type="submission" date="2021-01" db="EMBL/GenBank/DDBJ databases">
        <title>Whole genome shotgun sequence of Actinoplanes tereljensis NBRC 105297.</title>
        <authorList>
            <person name="Komaki H."/>
            <person name="Tamura T."/>
        </authorList>
    </citation>
    <scope>NUCLEOTIDE SEQUENCE</scope>
    <source>
        <strain evidence="1">NBRC 105297</strain>
    </source>
</reference>
<comment type="caution">
    <text evidence="1">The sequence shown here is derived from an EMBL/GenBank/DDBJ whole genome shotgun (WGS) entry which is preliminary data.</text>
</comment>
<organism evidence="1 2">
    <name type="scientific">Paractinoplanes tereljensis</name>
    <dbReference type="NCBI Taxonomy" id="571912"/>
    <lineage>
        <taxon>Bacteria</taxon>
        <taxon>Bacillati</taxon>
        <taxon>Actinomycetota</taxon>
        <taxon>Actinomycetes</taxon>
        <taxon>Micromonosporales</taxon>
        <taxon>Micromonosporaceae</taxon>
        <taxon>Paractinoplanes</taxon>
    </lineage>
</organism>
<gene>
    <name evidence="1" type="ORF">Ate02nite_81530</name>
</gene>
<evidence type="ECO:0000313" key="1">
    <source>
        <dbReference type="EMBL" id="GIF25423.1"/>
    </source>
</evidence>
<dbReference type="EMBL" id="BOMY01000051">
    <property type="protein sequence ID" value="GIF25423.1"/>
    <property type="molecule type" value="Genomic_DNA"/>
</dbReference>
<evidence type="ECO:0000313" key="2">
    <source>
        <dbReference type="Proteomes" id="UP000623608"/>
    </source>
</evidence>